<feature type="non-terminal residue" evidence="7">
    <location>
        <position position="1"/>
    </location>
</feature>
<dbReference type="PANTHER" id="PTHR23501:SF198">
    <property type="entry name" value="AZOLE RESISTANCE PROTEIN 1-RELATED"/>
    <property type="match status" value="1"/>
</dbReference>
<feature type="transmembrane region" description="Helical" evidence="5">
    <location>
        <begin position="234"/>
        <end position="254"/>
    </location>
</feature>
<evidence type="ECO:0000256" key="1">
    <source>
        <dbReference type="ARBA" id="ARBA00004141"/>
    </source>
</evidence>
<name>A0A319ETY4_ASPSB</name>
<feature type="transmembrane region" description="Helical" evidence="5">
    <location>
        <begin position="160"/>
        <end position="180"/>
    </location>
</feature>
<feature type="transmembrane region" description="Helical" evidence="5">
    <location>
        <begin position="396"/>
        <end position="418"/>
    </location>
</feature>
<evidence type="ECO:0000256" key="5">
    <source>
        <dbReference type="SAM" id="Phobius"/>
    </source>
</evidence>
<feature type="transmembrane region" description="Helical" evidence="5">
    <location>
        <begin position="274"/>
        <end position="296"/>
    </location>
</feature>
<keyword evidence="8" id="KW-1185">Reference proteome</keyword>
<evidence type="ECO:0000256" key="2">
    <source>
        <dbReference type="ARBA" id="ARBA00022692"/>
    </source>
</evidence>
<dbReference type="Gene3D" id="1.20.1720.10">
    <property type="entry name" value="Multidrug resistance protein D"/>
    <property type="match status" value="1"/>
</dbReference>
<dbReference type="InterPro" id="IPR011701">
    <property type="entry name" value="MFS"/>
</dbReference>
<evidence type="ECO:0000313" key="7">
    <source>
        <dbReference type="EMBL" id="PYI07554.1"/>
    </source>
</evidence>
<feature type="transmembrane region" description="Helical" evidence="5">
    <location>
        <begin position="67"/>
        <end position="89"/>
    </location>
</feature>
<evidence type="ECO:0000313" key="8">
    <source>
        <dbReference type="Proteomes" id="UP000248423"/>
    </source>
</evidence>
<keyword evidence="3 5" id="KW-1133">Transmembrane helix</keyword>
<dbReference type="InterPro" id="IPR020846">
    <property type="entry name" value="MFS_dom"/>
</dbReference>
<organism evidence="7 8">
    <name type="scientific">Aspergillus sclerotiicarbonarius (strain CBS 121057 / IBT 28362)</name>
    <dbReference type="NCBI Taxonomy" id="1448318"/>
    <lineage>
        <taxon>Eukaryota</taxon>
        <taxon>Fungi</taxon>
        <taxon>Dikarya</taxon>
        <taxon>Ascomycota</taxon>
        <taxon>Pezizomycotina</taxon>
        <taxon>Eurotiomycetes</taxon>
        <taxon>Eurotiomycetidae</taxon>
        <taxon>Eurotiales</taxon>
        <taxon>Aspergillaceae</taxon>
        <taxon>Aspergillus</taxon>
        <taxon>Aspergillus subgen. Circumdati</taxon>
    </lineage>
</organism>
<dbReference type="PANTHER" id="PTHR23501">
    <property type="entry name" value="MAJOR FACILITATOR SUPERFAMILY"/>
    <property type="match status" value="1"/>
</dbReference>
<dbReference type="PROSITE" id="PS50850">
    <property type="entry name" value="MFS"/>
    <property type="match status" value="1"/>
</dbReference>
<dbReference type="GO" id="GO:0022857">
    <property type="term" value="F:transmembrane transporter activity"/>
    <property type="evidence" value="ECO:0007669"/>
    <property type="project" value="InterPro"/>
</dbReference>
<dbReference type="InterPro" id="IPR036259">
    <property type="entry name" value="MFS_trans_sf"/>
</dbReference>
<keyword evidence="4 5" id="KW-0472">Membrane</keyword>
<feature type="non-terminal residue" evidence="7">
    <location>
        <position position="419"/>
    </location>
</feature>
<keyword evidence="2 5" id="KW-0812">Transmembrane</keyword>
<dbReference type="EMBL" id="KZ826341">
    <property type="protein sequence ID" value="PYI07554.1"/>
    <property type="molecule type" value="Genomic_DNA"/>
</dbReference>
<proteinExistence type="predicted"/>
<dbReference type="AlphaFoldDB" id="A0A319ETY4"/>
<feature type="transmembrane region" description="Helical" evidence="5">
    <location>
        <begin position="101"/>
        <end position="126"/>
    </location>
</feature>
<reference evidence="7 8" key="1">
    <citation type="submission" date="2018-02" db="EMBL/GenBank/DDBJ databases">
        <title>The genomes of Aspergillus section Nigri reveals drivers in fungal speciation.</title>
        <authorList>
            <consortium name="DOE Joint Genome Institute"/>
            <person name="Vesth T.C."/>
            <person name="Nybo J."/>
            <person name="Theobald S."/>
            <person name="Brandl J."/>
            <person name="Frisvad J.C."/>
            <person name="Nielsen K.F."/>
            <person name="Lyhne E.K."/>
            <person name="Kogle M.E."/>
            <person name="Kuo A."/>
            <person name="Riley R."/>
            <person name="Clum A."/>
            <person name="Nolan M."/>
            <person name="Lipzen A."/>
            <person name="Salamov A."/>
            <person name="Henrissat B."/>
            <person name="Wiebenga A."/>
            <person name="De vries R.P."/>
            <person name="Grigoriev I.V."/>
            <person name="Mortensen U.H."/>
            <person name="Andersen M.R."/>
            <person name="Baker S.E."/>
        </authorList>
    </citation>
    <scope>NUCLEOTIDE SEQUENCE [LARGE SCALE GENOMIC DNA]</scope>
    <source>
        <strain evidence="7 8">CBS 121057</strain>
    </source>
</reference>
<dbReference type="VEuPathDB" id="FungiDB:BO78DRAFT_297462"/>
<accession>A0A319ETY4</accession>
<sequence>GVRLWLIMAAMAANVFLVAMDATIIATAIPYITDTFDSTSDMGWYSSAYLFTSSVFQLVWGRLYTHFPMQHCLLVAIVIFMAGSALCGAAPSSACLIGGRALAGVGAAGLLGSTGVVVAQTIALQYRALLDSILGGLYGVAGVVAPVIGGALTSRASWRWCFYINLPVGGVCLIVTKFLLNLPPSNPDGAALPLVQKLRHLDPLGIVTLTPMVVCLLLALQLGGSSYEWSNGRIIALLVLSAVFLVLFVAWQFYRREKALIPIRILGHRSILASAWFVLAGNASMTCVEYYLPVYFQTSKGASPLASGYMLLPTILSYIITALVSGAAISRIGYFTPFMLAGGIIKSIGDGLMTTFTASTPTGRWIGYQILAGMGGGLGLQASMLPAQAVLPSKDVALGLAVLNFASVFGGAIFMSVAD</sequence>
<feature type="transmembrane region" description="Helical" evidence="5">
    <location>
        <begin position="200"/>
        <end position="222"/>
    </location>
</feature>
<comment type="subcellular location">
    <subcellularLocation>
        <location evidence="1">Membrane</location>
        <topology evidence="1">Multi-pass membrane protein</topology>
    </subcellularLocation>
</comment>
<feature type="transmembrane region" description="Helical" evidence="5">
    <location>
        <begin position="44"/>
        <end position="61"/>
    </location>
</feature>
<feature type="transmembrane region" description="Helical" evidence="5">
    <location>
        <begin position="6"/>
        <end position="32"/>
    </location>
</feature>
<evidence type="ECO:0000256" key="4">
    <source>
        <dbReference type="ARBA" id="ARBA00023136"/>
    </source>
</evidence>
<evidence type="ECO:0000256" key="3">
    <source>
        <dbReference type="ARBA" id="ARBA00022989"/>
    </source>
</evidence>
<dbReference type="OrthoDB" id="10021397at2759"/>
<dbReference type="Gene3D" id="1.20.1250.20">
    <property type="entry name" value="MFS general substrate transporter like domains"/>
    <property type="match status" value="1"/>
</dbReference>
<dbReference type="CDD" id="cd17502">
    <property type="entry name" value="MFS_Azr1_MDR_like"/>
    <property type="match status" value="1"/>
</dbReference>
<dbReference type="Proteomes" id="UP000248423">
    <property type="component" value="Unassembled WGS sequence"/>
</dbReference>
<dbReference type="GO" id="GO:0005886">
    <property type="term" value="C:plasma membrane"/>
    <property type="evidence" value="ECO:0007669"/>
    <property type="project" value="TreeGrafter"/>
</dbReference>
<feature type="transmembrane region" description="Helical" evidence="5">
    <location>
        <begin position="365"/>
        <end position="384"/>
    </location>
</feature>
<feature type="transmembrane region" description="Helical" evidence="5">
    <location>
        <begin position="132"/>
        <end position="153"/>
    </location>
</feature>
<feature type="transmembrane region" description="Helical" evidence="5">
    <location>
        <begin position="335"/>
        <end position="353"/>
    </location>
</feature>
<evidence type="ECO:0000259" key="6">
    <source>
        <dbReference type="PROSITE" id="PS50850"/>
    </source>
</evidence>
<gene>
    <name evidence="7" type="ORF">BO78DRAFT_297462</name>
</gene>
<feature type="domain" description="Major facilitator superfamily (MFS) profile" evidence="6">
    <location>
        <begin position="7"/>
        <end position="419"/>
    </location>
</feature>
<dbReference type="Pfam" id="PF07690">
    <property type="entry name" value="MFS_1"/>
    <property type="match status" value="1"/>
</dbReference>
<feature type="transmembrane region" description="Helical" evidence="5">
    <location>
        <begin position="308"/>
        <end position="329"/>
    </location>
</feature>
<dbReference type="SUPFAM" id="SSF103473">
    <property type="entry name" value="MFS general substrate transporter"/>
    <property type="match status" value="1"/>
</dbReference>
<protein>
    <submittedName>
        <fullName evidence="7">MFS general substrate transporter</fullName>
    </submittedName>
</protein>